<dbReference type="PANTHER" id="PTHR43447">
    <property type="entry name" value="ALPHA-AMYLASE"/>
    <property type="match status" value="1"/>
</dbReference>
<organism evidence="3 4">
    <name type="scientific">Cryomyces antarcticus</name>
    <dbReference type="NCBI Taxonomy" id="329879"/>
    <lineage>
        <taxon>Eukaryota</taxon>
        <taxon>Fungi</taxon>
        <taxon>Dikarya</taxon>
        <taxon>Ascomycota</taxon>
        <taxon>Pezizomycotina</taxon>
        <taxon>Dothideomycetes</taxon>
        <taxon>Dothideomycetes incertae sedis</taxon>
        <taxon>Cryomyces</taxon>
    </lineage>
</organism>
<dbReference type="SUPFAM" id="SSF51445">
    <property type="entry name" value="(Trans)glycosidases"/>
    <property type="match status" value="1"/>
</dbReference>
<keyword evidence="4" id="KW-1185">Reference proteome</keyword>
<gene>
    <name evidence="3" type="ORF">LTR16_006585</name>
</gene>
<dbReference type="Gene3D" id="3.30.750.90">
    <property type="match status" value="1"/>
</dbReference>
<sequence length="133" mass="14825">MGEQDRRPTPENATMLQGYEWNVPADGKHWTRLRDAVPTLKAIGVDNIWLPPGCKASSSKGNGFDIYDLYDLGEFDQKDGKATKWGTKEQLMDLMGAAKEKGVGVYWDAVLNHKVAMLEFTAYEVEQLTATQG</sequence>
<evidence type="ECO:0000313" key="4">
    <source>
        <dbReference type="Proteomes" id="UP001357485"/>
    </source>
</evidence>
<evidence type="ECO:0000256" key="1">
    <source>
        <dbReference type="ARBA" id="ARBA00008061"/>
    </source>
</evidence>
<accession>A0ABR0LMX7</accession>
<reference evidence="3 4" key="1">
    <citation type="submission" date="2023-08" db="EMBL/GenBank/DDBJ databases">
        <title>Black Yeasts Isolated from many extreme environments.</title>
        <authorList>
            <person name="Coleine C."/>
            <person name="Stajich J.E."/>
            <person name="Selbmann L."/>
        </authorList>
    </citation>
    <scope>NUCLEOTIDE SEQUENCE [LARGE SCALE GENOMIC DNA]</scope>
    <source>
        <strain evidence="3 4">CCFEE 536</strain>
    </source>
</reference>
<dbReference type="Proteomes" id="UP001357485">
    <property type="component" value="Unassembled WGS sequence"/>
</dbReference>
<name>A0ABR0LMX7_9PEZI</name>
<dbReference type="InterPro" id="IPR006047">
    <property type="entry name" value="GH13_cat_dom"/>
</dbReference>
<feature type="domain" description="Glycosyl hydrolase family 13 catalytic" evidence="2">
    <location>
        <begin position="37"/>
        <end position="116"/>
    </location>
</feature>
<evidence type="ECO:0000259" key="2">
    <source>
        <dbReference type="Pfam" id="PF00128"/>
    </source>
</evidence>
<proteinExistence type="inferred from homology"/>
<evidence type="ECO:0000313" key="3">
    <source>
        <dbReference type="EMBL" id="KAK5197616.1"/>
    </source>
</evidence>
<comment type="similarity">
    <text evidence="1">Belongs to the glycosyl hydrolase 13 family.</text>
</comment>
<protein>
    <recommendedName>
        <fullName evidence="2">Glycosyl hydrolase family 13 catalytic domain-containing protein</fullName>
    </recommendedName>
</protein>
<feature type="non-terminal residue" evidence="3">
    <location>
        <position position="133"/>
    </location>
</feature>
<dbReference type="InterPro" id="IPR017853">
    <property type="entry name" value="GH"/>
</dbReference>
<dbReference type="Pfam" id="PF00128">
    <property type="entry name" value="Alpha-amylase"/>
    <property type="match status" value="1"/>
</dbReference>
<comment type="caution">
    <text evidence="3">The sequence shown here is derived from an EMBL/GenBank/DDBJ whole genome shotgun (WGS) entry which is preliminary data.</text>
</comment>
<dbReference type="EMBL" id="JAVRRA010017669">
    <property type="protein sequence ID" value="KAK5197616.1"/>
    <property type="molecule type" value="Genomic_DNA"/>
</dbReference>